<dbReference type="PANTHER" id="PTHR28047:SF5">
    <property type="entry name" value="PROTEIN DCG1"/>
    <property type="match status" value="1"/>
</dbReference>
<dbReference type="SUPFAM" id="SSF53681">
    <property type="entry name" value="Aspartate/glutamate racemase"/>
    <property type="match status" value="1"/>
</dbReference>
<dbReference type="RefSeq" id="WP_197475330.1">
    <property type="nucleotide sequence ID" value="NZ_FIZX01000001.1"/>
</dbReference>
<reference evidence="3" key="1">
    <citation type="submission" date="2016-02" db="EMBL/GenBank/DDBJ databases">
        <authorList>
            <person name="Rodrigo-Torres Lidia"/>
            <person name="Arahal R.David."/>
        </authorList>
    </citation>
    <scope>NUCLEOTIDE SEQUENCE [LARGE SCALE GENOMIC DNA]</scope>
    <source>
        <strain evidence="3">CECT 9029</strain>
    </source>
</reference>
<name>A0A128EZ84_9GAMM</name>
<keyword evidence="3" id="KW-1185">Reference proteome</keyword>
<dbReference type="EMBL" id="FIZX01000001">
    <property type="protein sequence ID" value="CZF79460.1"/>
    <property type="molecule type" value="Genomic_DNA"/>
</dbReference>
<dbReference type="InterPro" id="IPR052186">
    <property type="entry name" value="Hydantoin_racemase-like"/>
</dbReference>
<comment type="similarity">
    <text evidence="1">Belongs to the HyuE racemase family.</text>
</comment>
<dbReference type="AlphaFoldDB" id="A0A128EZ84"/>
<dbReference type="PANTHER" id="PTHR28047">
    <property type="entry name" value="PROTEIN DCG1"/>
    <property type="match status" value="1"/>
</dbReference>
<sequence>MMKSGMIEVINPNGSVEMTQSLADSLNHNADTQSLRFHYCKDSPPSIEGFSDGTKAAYHLTELVTQLESDGSSAKGYVVACFDDTGVDAAREVSSKPVIGIGEAAMKCATYLGNSFVVMTTLQRSVPIIKRNIANYGLNAHCAAVIASDIPVLSLDCDPEAYERILEKAQTALSQFHGEVLILGCAGMSHWQKKLQEELGVPVIDGMQAAIAMVGALSGIGLSTSKICSYALPEKKQLAE</sequence>
<dbReference type="InterPro" id="IPR015942">
    <property type="entry name" value="Asp/Glu/hydantoin_racemase"/>
</dbReference>
<protein>
    <submittedName>
        <fullName evidence="2">Asp/Glu/Hydantoin racemase</fullName>
    </submittedName>
</protein>
<evidence type="ECO:0000313" key="2">
    <source>
        <dbReference type="EMBL" id="CZF79460.1"/>
    </source>
</evidence>
<dbReference type="GO" id="GO:0047661">
    <property type="term" value="F:amino-acid racemase activity"/>
    <property type="evidence" value="ECO:0007669"/>
    <property type="project" value="InterPro"/>
</dbReference>
<gene>
    <name evidence="2" type="ORF">GCE9029_01472</name>
</gene>
<organism evidence="2 3">
    <name type="scientific">Grimontia celer</name>
    <dbReference type="NCBI Taxonomy" id="1796497"/>
    <lineage>
        <taxon>Bacteria</taxon>
        <taxon>Pseudomonadati</taxon>
        <taxon>Pseudomonadota</taxon>
        <taxon>Gammaproteobacteria</taxon>
        <taxon>Vibrionales</taxon>
        <taxon>Vibrionaceae</taxon>
        <taxon>Grimontia</taxon>
    </lineage>
</organism>
<evidence type="ECO:0000313" key="3">
    <source>
        <dbReference type="Proteomes" id="UP000071641"/>
    </source>
</evidence>
<dbReference type="Proteomes" id="UP000071641">
    <property type="component" value="Unassembled WGS sequence"/>
</dbReference>
<dbReference type="InterPro" id="IPR053714">
    <property type="entry name" value="Iso_Racemase_Enz_sf"/>
</dbReference>
<dbReference type="STRING" id="1796497.GCE9029_01472"/>
<proteinExistence type="inferred from homology"/>
<accession>A0A128EZ84</accession>
<dbReference type="Gene3D" id="3.40.50.12500">
    <property type="match status" value="1"/>
</dbReference>
<evidence type="ECO:0000256" key="1">
    <source>
        <dbReference type="ARBA" id="ARBA00038414"/>
    </source>
</evidence>
<dbReference type="Pfam" id="PF01177">
    <property type="entry name" value="Asp_Glu_race"/>
    <property type="match status" value="1"/>
</dbReference>
<dbReference type="InterPro" id="IPR001920">
    <property type="entry name" value="Asp/Glu_race"/>
</dbReference>